<reference evidence="14 15" key="1">
    <citation type="submission" date="2021-01" db="EMBL/GenBank/DDBJ databases">
        <title>Genomic Encyclopedia of Type Strains, Phase IV (KMG-IV): sequencing the most valuable type-strain genomes for metagenomic binning, comparative biology and taxonomic classification.</title>
        <authorList>
            <person name="Goeker M."/>
        </authorList>
    </citation>
    <scope>NUCLEOTIDE SEQUENCE [LARGE SCALE GENOMIC DNA]</scope>
    <source>
        <strain evidence="14 15">DSM 25879</strain>
    </source>
</reference>
<dbReference type="InterPro" id="IPR001001">
    <property type="entry name" value="DNA_polIII_beta"/>
</dbReference>
<keyword evidence="15" id="KW-1185">Reference proteome</keyword>
<keyword evidence="4 10" id="KW-0963">Cytoplasm</keyword>
<evidence type="ECO:0000256" key="4">
    <source>
        <dbReference type="ARBA" id="ARBA00022490"/>
    </source>
</evidence>
<feature type="domain" description="DNA polymerase III beta sliding clamp C-terminal" evidence="13">
    <location>
        <begin position="251"/>
        <end position="372"/>
    </location>
</feature>
<keyword evidence="6 10" id="KW-0548">Nucleotidyltransferase</keyword>
<dbReference type="InterPro" id="IPR022634">
    <property type="entry name" value="DNA_polIII_beta_N"/>
</dbReference>
<protein>
    <recommendedName>
        <fullName evidence="3 10">Beta sliding clamp</fullName>
    </recommendedName>
</protein>
<keyword evidence="8 10" id="KW-0239">DNA-directed DNA polymerase</keyword>
<evidence type="ECO:0000313" key="14">
    <source>
        <dbReference type="EMBL" id="MBM7621013.1"/>
    </source>
</evidence>
<dbReference type="InterPro" id="IPR046938">
    <property type="entry name" value="DNA_clamp_sf"/>
</dbReference>
<dbReference type="Pfam" id="PF02768">
    <property type="entry name" value="DNA_pol3_beta_3"/>
    <property type="match status" value="1"/>
</dbReference>
<dbReference type="SMART" id="SM00480">
    <property type="entry name" value="POL3Bc"/>
    <property type="match status" value="1"/>
</dbReference>
<comment type="subcellular location">
    <subcellularLocation>
        <location evidence="1 10">Cytoplasm</location>
    </subcellularLocation>
</comment>
<dbReference type="Gene3D" id="3.70.10.10">
    <property type="match status" value="1"/>
</dbReference>
<gene>
    <name evidence="14" type="ORF">JOC95_002886</name>
</gene>
<evidence type="ECO:0000256" key="6">
    <source>
        <dbReference type="ARBA" id="ARBA00022695"/>
    </source>
</evidence>
<comment type="similarity">
    <text evidence="2 10">Belongs to the beta sliding clamp family.</text>
</comment>
<dbReference type="RefSeq" id="WP_204417508.1">
    <property type="nucleotide sequence ID" value="NZ_JAFBED010000006.1"/>
</dbReference>
<keyword evidence="7 10" id="KW-0235">DNA replication</keyword>
<evidence type="ECO:0000259" key="13">
    <source>
        <dbReference type="Pfam" id="PF02768"/>
    </source>
</evidence>
<dbReference type="PANTHER" id="PTHR30478:SF0">
    <property type="entry name" value="BETA SLIDING CLAMP"/>
    <property type="match status" value="1"/>
</dbReference>
<name>A0ABS2P319_9BACI</name>
<dbReference type="Pfam" id="PF02767">
    <property type="entry name" value="DNA_pol3_beta_2"/>
    <property type="match status" value="1"/>
</dbReference>
<dbReference type="Gene3D" id="3.10.150.10">
    <property type="entry name" value="DNA Polymerase III, subunit A, domain 2"/>
    <property type="match status" value="1"/>
</dbReference>
<accession>A0ABS2P319</accession>
<evidence type="ECO:0000256" key="3">
    <source>
        <dbReference type="ARBA" id="ARBA00021035"/>
    </source>
</evidence>
<evidence type="ECO:0000313" key="15">
    <source>
        <dbReference type="Proteomes" id="UP000737402"/>
    </source>
</evidence>
<dbReference type="NCBIfam" id="TIGR00663">
    <property type="entry name" value="dnan"/>
    <property type="match status" value="1"/>
</dbReference>
<evidence type="ECO:0000256" key="7">
    <source>
        <dbReference type="ARBA" id="ARBA00022705"/>
    </source>
</evidence>
<dbReference type="CDD" id="cd00140">
    <property type="entry name" value="beta_clamp"/>
    <property type="match status" value="1"/>
</dbReference>
<dbReference type="InterPro" id="IPR022635">
    <property type="entry name" value="DNA_polIII_beta_C"/>
</dbReference>
<comment type="subunit">
    <text evidence="10">Forms a ring-shaped head-to-tail homodimer around DNA.</text>
</comment>
<evidence type="ECO:0000256" key="10">
    <source>
        <dbReference type="PIRNR" id="PIRNR000804"/>
    </source>
</evidence>
<comment type="caution">
    <text evidence="14">The sequence shown here is derived from an EMBL/GenBank/DDBJ whole genome shotgun (WGS) entry which is preliminary data.</text>
</comment>
<dbReference type="EMBL" id="JAFBED010000006">
    <property type="protein sequence ID" value="MBM7621013.1"/>
    <property type="molecule type" value="Genomic_DNA"/>
</dbReference>
<evidence type="ECO:0000259" key="11">
    <source>
        <dbReference type="Pfam" id="PF00712"/>
    </source>
</evidence>
<comment type="function">
    <text evidence="10">Confers DNA tethering and processivity to DNA polymerases and other proteins. Acts as a clamp, forming a ring around DNA (a reaction catalyzed by the clamp-loading complex) which diffuses in an ATP-independent manner freely and bidirectionally along dsDNA. Initially characterized for its ability to contact the catalytic subunit of DNA polymerase III (Pol III), a complex, multichain enzyme responsible for most of the replicative synthesis in bacteria; Pol III exhibits 3'-5' exonuclease proofreading activity. The beta chain is required for initiation of replication as well as for processivity of DNA replication.</text>
</comment>
<feature type="domain" description="DNA polymerase III beta sliding clamp N-terminal" evidence="11">
    <location>
        <begin position="1"/>
        <end position="123"/>
    </location>
</feature>
<feature type="domain" description="DNA polymerase III beta sliding clamp central" evidence="12">
    <location>
        <begin position="140"/>
        <end position="248"/>
    </location>
</feature>
<evidence type="ECO:0000256" key="2">
    <source>
        <dbReference type="ARBA" id="ARBA00010752"/>
    </source>
</evidence>
<organism evidence="14 15">
    <name type="scientific">Sutcliffiella tianshenii</name>
    <dbReference type="NCBI Taxonomy" id="1463404"/>
    <lineage>
        <taxon>Bacteria</taxon>
        <taxon>Bacillati</taxon>
        <taxon>Bacillota</taxon>
        <taxon>Bacilli</taxon>
        <taxon>Bacillales</taxon>
        <taxon>Bacillaceae</taxon>
        <taxon>Sutcliffiella</taxon>
    </lineage>
</organism>
<evidence type="ECO:0000256" key="1">
    <source>
        <dbReference type="ARBA" id="ARBA00004496"/>
    </source>
</evidence>
<evidence type="ECO:0000259" key="12">
    <source>
        <dbReference type="Pfam" id="PF02767"/>
    </source>
</evidence>
<proteinExistence type="inferred from homology"/>
<evidence type="ECO:0000256" key="8">
    <source>
        <dbReference type="ARBA" id="ARBA00022932"/>
    </source>
</evidence>
<dbReference type="SUPFAM" id="SSF55979">
    <property type="entry name" value="DNA clamp"/>
    <property type="match status" value="3"/>
</dbReference>
<dbReference type="Proteomes" id="UP000737402">
    <property type="component" value="Unassembled WGS sequence"/>
</dbReference>
<dbReference type="PIRSF" id="PIRSF000804">
    <property type="entry name" value="DNA_pol_III_b"/>
    <property type="match status" value="1"/>
</dbReference>
<keyword evidence="5 10" id="KW-0808">Transferase</keyword>
<dbReference type="Pfam" id="PF00712">
    <property type="entry name" value="DNA_pol3_beta"/>
    <property type="match status" value="1"/>
</dbReference>
<sequence>MEFIIEQGIFHQAIQDVSRAVSSKTLSPILSGIKITADKDKIALLATNSDLTIEKVIPVCCQQSHRLQIIHSGSVVVSARYLGQVIKKLSGEIHIKGIALNKIKLISNGIEANMNGLDSIEFPPPPILDDSKDISMPFLDFKRMVKQTLFAVSKSDTRPVLTGVHLSLENGRFSCTATNSHRLAFSRGTVDSKETVSCVVPFAALNECSKVTDIDHGNMKLYITKQYIAFQFPSITLFSRLIEGNYPNVESLIPKEARTTLTLNKELLKQGIDRASLFASASDNNKILLEVIEGLQLKICSSSTEYGEIAEVQDIVSLNGESELTVTVDGNFMMDALKAIGEDEVQLSYSGSMKPLLLQAMDSGMQFHLISPVRTA</sequence>
<dbReference type="GO" id="GO:0003887">
    <property type="term" value="F:DNA-directed DNA polymerase activity"/>
    <property type="evidence" value="ECO:0007669"/>
    <property type="project" value="UniProtKB-EC"/>
</dbReference>
<dbReference type="InterPro" id="IPR022637">
    <property type="entry name" value="DNA_polIII_beta_cen"/>
</dbReference>
<dbReference type="PANTHER" id="PTHR30478">
    <property type="entry name" value="DNA POLYMERASE III SUBUNIT BETA"/>
    <property type="match status" value="1"/>
</dbReference>
<evidence type="ECO:0000256" key="9">
    <source>
        <dbReference type="ARBA" id="ARBA00023125"/>
    </source>
</evidence>
<evidence type="ECO:0000256" key="5">
    <source>
        <dbReference type="ARBA" id="ARBA00022679"/>
    </source>
</evidence>
<keyword evidence="9" id="KW-0238">DNA-binding</keyword>